<protein>
    <recommendedName>
        <fullName evidence="5">FtsK domain-containing protein</fullName>
    </recommendedName>
</protein>
<dbReference type="InterPro" id="IPR002543">
    <property type="entry name" value="FtsK_dom"/>
</dbReference>
<dbReference type="Proteomes" id="UP000552836">
    <property type="component" value="Unassembled WGS sequence"/>
</dbReference>
<gene>
    <name evidence="6" type="ORF">FB380_004730</name>
</gene>
<feature type="domain" description="FtsK" evidence="5">
    <location>
        <begin position="299"/>
        <end position="485"/>
    </location>
</feature>
<dbReference type="PANTHER" id="PTHR22683">
    <property type="entry name" value="SPORULATION PROTEIN RELATED"/>
    <property type="match status" value="1"/>
</dbReference>
<dbReference type="Gene3D" id="3.40.50.300">
    <property type="entry name" value="P-loop containing nucleotide triphosphate hydrolases"/>
    <property type="match status" value="1"/>
</dbReference>
<dbReference type="InterPro" id="IPR050206">
    <property type="entry name" value="FtsK/SpoIIIE/SftA"/>
</dbReference>
<evidence type="ECO:0000256" key="3">
    <source>
        <dbReference type="PROSITE-ProRule" id="PRU00289"/>
    </source>
</evidence>
<dbReference type="SUPFAM" id="SSF52540">
    <property type="entry name" value="P-loop containing nucleoside triphosphate hydrolases"/>
    <property type="match status" value="1"/>
</dbReference>
<keyword evidence="4" id="KW-0812">Transmembrane</keyword>
<evidence type="ECO:0000259" key="5">
    <source>
        <dbReference type="PROSITE" id="PS50901"/>
    </source>
</evidence>
<feature type="transmembrane region" description="Helical" evidence="4">
    <location>
        <begin position="58"/>
        <end position="75"/>
    </location>
</feature>
<keyword evidence="1 3" id="KW-0547">Nucleotide-binding</keyword>
<name>A0A846M709_9ACTN</name>
<sequence length="736" mass="81588">MARPITARRPSGQRINGSAAPAMALATPTTPWLRNAVLCVAIGIAVLAAGQLLGHLTAGWIALIASVPIAVLIGAHGKRKQMRRQLADRLLQAVAPRLGLRSLDRRAVKLTRWSRGWPGVPTQVVLRYAPGLDDVDPQWQHDILTTTTRLLLERYRIDLVDHQRCWLRLQLAGPVEEEDSAPAVQVRAERTISELIGPTASITRTEFVDGELALIEGHHQAGAKIAASGYRARIERVLSTMLPGRWRAHWDMENDGFRFELRPSFPASIWLPVTARPDAEAVLETYDSLAIPYGVDEDGEVMVWRPAVDPNLMLVGSPGTGKTVTAHTILTQVTGYGWPVWVVDGKSIEFLGFQSWPNVQIVGTSIEQQVAIIHRAWEVMERRYELITSGQARESDFEPLLVFLDEWADFRANLMSWYAGIKVKGDPAKPLVLVEAGSLARKGRTSRVHLVFGTQRPDAEYFGGDMRDNFRMRVSMGRLSPQGAMMMWESPTTGTSIPRGCRGRATTINDDNRAVEVQTYRTPDPRKAIPGSDEARLLNQLRPDCVVHDRLLIVPPRGELDIDTSEIDEPTYNDYATAKWVRATDRPDLDPVGSCLGDHVDGRTLASPMTVFGLSDLTEGSTRPRPQLRLAHAGAAAADSATRPALPQTEEEAGYDPFEGYRFPTSMAAHFLSAGDLVLVDEDERTWGVLDEDPTEDLEDEGYLALSWRSDDDDRGVLSVPTDHSFTVRRPIELQE</sequence>
<dbReference type="GO" id="GO:0005524">
    <property type="term" value="F:ATP binding"/>
    <property type="evidence" value="ECO:0007669"/>
    <property type="project" value="UniProtKB-UniRule"/>
</dbReference>
<reference evidence="6 7" key="1">
    <citation type="submission" date="2020-02" db="EMBL/GenBank/DDBJ databases">
        <title>Sequencing the genomes of 1000 actinobacteria strains.</title>
        <authorList>
            <person name="Klenk H.-P."/>
        </authorList>
    </citation>
    <scope>NUCLEOTIDE SEQUENCE [LARGE SCALE GENOMIC DNA]</scope>
    <source>
        <strain evidence="6 7">DSM 45201</strain>
    </source>
</reference>
<dbReference type="Pfam" id="PF01580">
    <property type="entry name" value="FtsK_SpoIIIE"/>
    <property type="match status" value="1"/>
</dbReference>
<dbReference type="InterPro" id="IPR003593">
    <property type="entry name" value="AAA+_ATPase"/>
</dbReference>
<proteinExistence type="predicted"/>
<dbReference type="EMBL" id="JAAMPA010000004">
    <property type="protein sequence ID" value="NIH70220.1"/>
    <property type="molecule type" value="Genomic_DNA"/>
</dbReference>
<dbReference type="RefSeq" id="WP_166757774.1">
    <property type="nucleotide sequence ID" value="NZ_BAABJU010000061.1"/>
</dbReference>
<evidence type="ECO:0000256" key="1">
    <source>
        <dbReference type="ARBA" id="ARBA00022741"/>
    </source>
</evidence>
<evidence type="ECO:0000256" key="2">
    <source>
        <dbReference type="ARBA" id="ARBA00022840"/>
    </source>
</evidence>
<dbReference type="CDD" id="cd01127">
    <property type="entry name" value="TrwB_TraG_TraD_VirD4"/>
    <property type="match status" value="1"/>
</dbReference>
<accession>A0A846M709</accession>
<keyword evidence="4" id="KW-0472">Membrane</keyword>
<keyword evidence="4" id="KW-1133">Transmembrane helix</keyword>
<organism evidence="6 7">
    <name type="scientific">Modestobacter marinus</name>
    <dbReference type="NCBI Taxonomy" id="477641"/>
    <lineage>
        <taxon>Bacteria</taxon>
        <taxon>Bacillati</taxon>
        <taxon>Actinomycetota</taxon>
        <taxon>Actinomycetes</taxon>
        <taxon>Geodermatophilales</taxon>
        <taxon>Geodermatophilaceae</taxon>
        <taxon>Modestobacter</taxon>
    </lineage>
</organism>
<dbReference type="AlphaFoldDB" id="A0A846M709"/>
<dbReference type="GO" id="GO:0003677">
    <property type="term" value="F:DNA binding"/>
    <property type="evidence" value="ECO:0007669"/>
    <property type="project" value="InterPro"/>
</dbReference>
<evidence type="ECO:0000313" key="7">
    <source>
        <dbReference type="Proteomes" id="UP000552836"/>
    </source>
</evidence>
<dbReference type="SMART" id="SM00382">
    <property type="entry name" value="AAA"/>
    <property type="match status" value="1"/>
</dbReference>
<evidence type="ECO:0000256" key="4">
    <source>
        <dbReference type="SAM" id="Phobius"/>
    </source>
</evidence>
<dbReference type="InterPro" id="IPR027417">
    <property type="entry name" value="P-loop_NTPase"/>
</dbReference>
<dbReference type="PANTHER" id="PTHR22683:SF41">
    <property type="entry name" value="DNA TRANSLOCASE FTSK"/>
    <property type="match status" value="1"/>
</dbReference>
<evidence type="ECO:0000313" key="6">
    <source>
        <dbReference type="EMBL" id="NIH70220.1"/>
    </source>
</evidence>
<feature type="binding site" evidence="3">
    <location>
        <begin position="316"/>
        <end position="323"/>
    </location>
    <ligand>
        <name>ATP</name>
        <dbReference type="ChEBI" id="CHEBI:30616"/>
    </ligand>
</feature>
<comment type="caution">
    <text evidence="6">The sequence shown here is derived from an EMBL/GenBank/DDBJ whole genome shotgun (WGS) entry which is preliminary data.</text>
</comment>
<keyword evidence="2 3" id="KW-0067">ATP-binding</keyword>
<dbReference type="PROSITE" id="PS50901">
    <property type="entry name" value="FTSK"/>
    <property type="match status" value="1"/>
</dbReference>